<evidence type="ECO:0000256" key="4">
    <source>
        <dbReference type="ARBA" id="ARBA00023180"/>
    </source>
</evidence>
<dbReference type="AlphaFoldDB" id="A0A5B9QX27"/>
<evidence type="ECO:0000313" key="8">
    <source>
        <dbReference type="Proteomes" id="UP000325286"/>
    </source>
</evidence>
<dbReference type="Proteomes" id="UP000325286">
    <property type="component" value="Chromosome"/>
</dbReference>
<dbReference type="PANTHER" id="PTHR43108:SF8">
    <property type="entry name" value="SD21168P"/>
    <property type="match status" value="1"/>
</dbReference>
<feature type="domain" description="Sulfatase N-terminal" evidence="6">
    <location>
        <begin position="36"/>
        <end position="375"/>
    </location>
</feature>
<organism evidence="7 8">
    <name type="scientific">Roseimaritima ulvae</name>
    <dbReference type="NCBI Taxonomy" id="980254"/>
    <lineage>
        <taxon>Bacteria</taxon>
        <taxon>Pseudomonadati</taxon>
        <taxon>Planctomycetota</taxon>
        <taxon>Planctomycetia</taxon>
        <taxon>Pirellulales</taxon>
        <taxon>Pirellulaceae</taxon>
        <taxon>Roseimaritima</taxon>
    </lineage>
</organism>
<protein>
    <submittedName>
        <fullName evidence="7">Arylsulfatase</fullName>
        <ecNumber evidence="7">3.1.6.1</ecNumber>
    </submittedName>
</protein>
<evidence type="ECO:0000256" key="1">
    <source>
        <dbReference type="ARBA" id="ARBA00008779"/>
    </source>
</evidence>
<dbReference type="Gene3D" id="3.40.720.10">
    <property type="entry name" value="Alkaline Phosphatase, subunit A"/>
    <property type="match status" value="1"/>
</dbReference>
<dbReference type="CDD" id="cd16031">
    <property type="entry name" value="G6S_like"/>
    <property type="match status" value="1"/>
</dbReference>
<evidence type="ECO:0000313" key="7">
    <source>
        <dbReference type="EMBL" id="QEG41666.1"/>
    </source>
</evidence>
<dbReference type="KEGG" id="rul:UC8_36920"/>
<dbReference type="InterPro" id="IPR000917">
    <property type="entry name" value="Sulfatase_N"/>
</dbReference>
<feature type="region of interest" description="Disordered" evidence="5">
    <location>
        <begin position="485"/>
        <end position="504"/>
    </location>
</feature>
<evidence type="ECO:0000256" key="3">
    <source>
        <dbReference type="ARBA" id="ARBA00022801"/>
    </source>
</evidence>
<accession>A0A5B9QX27</accession>
<comment type="similarity">
    <text evidence="1">Belongs to the sulfatase family.</text>
</comment>
<proteinExistence type="inferred from homology"/>
<dbReference type="PROSITE" id="PS00149">
    <property type="entry name" value="SULFATASE_2"/>
    <property type="match status" value="1"/>
</dbReference>
<reference evidence="7 8" key="1">
    <citation type="submission" date="2019-08" db="EMBL/GenBank/DDBJ databases">
        <title>Deep-cultivation of Planctomycetes and their phenomic and genomic characterization uncovers novel biology.</title>
        <authorList>
            <person name="Wiegand S."/>
            <person name="Jogler M."/>
            <person name="Boedeker C."/>
            <person name="Pinto D."/>
            <person name="Vollmers J."/>
            <person name="Rivas-Marin E."/>
            <person name="Kohn T."/>
            <person name="Peeters S.H."/>
            <person name="Heuer A."/>
            <person name="Rast P."/>
            <person name="Oberbeckmann S."/>
            <person name="Bunk B."/>
            <person name="Jeske O."/>
            <person name="Meyerdierks A."/>
            <person name="Storesund J.E."/>
            <person name="Kallscheuer N."/>
            <person name="Luecker S."/>
            <person name="Lage O.M."/>
            <person name="Pohl T."/>
            <person name="Merkel B.J."/>
            <person name="Hornburger P."/>
            <person name="Mueller R.-W."/>
            <person name="Bruemmer F."/>
            <person name="Labrenz M."/>
            <person name="Spormann A.M."/>
            <person name="Op den Camp H."/>
            <person name="Overmann J."/>
            <person name="Amann R."/>
            <person name="Jetten M.S.M."/>
            <person name="Mascher T."/>
            <person name="Medema M.H."/>
            <person name="Devos D.P."/>
            <person name="Kaster A.-K."/>
            <person name="Ovreas L."/>
            <person name="Rohde M."/>
            <person name="Galperin M.Y."/>
            <person name="Jogler C."/>
        </authorList>
    </citation>
    <scope>NUCLEOTIDE SEQUENCE [LARGE SCALE GENOMIC DNA]</scope>
    <source>
        <strain evidence="7 8">UC8</strain>
    </source>
</reference>
<dbReference type="OrthoDB" id="237120at2"/>
<keyword evidence="4" id="KW-0325">Glycoprotein</keyword>
<dbReference type="GO" id="GO:0004065">
    <property type="term" value="F:arylsulfatase activity"/>
    <property type="evidence" value="ECO:0007669"/>
    <property type="project" value="UniProtKB-EC"/>
</dbReference>
<name>A0A5B9QX27_9BACT</name>
<dbReference type="EMBL" id="CP042914">
    <property type="protein sequence ID" value="QEG41666.1"/>
    <property type="molecule type" value="Genomic_DNA"/>
</dbReference>
<dbReference type="Pfam" id="PF00884">
    <property type="entry name" value="Sulfatase"/>
    <property type="match status" value="1"/>
</dbReference>
<keyword evidence="8" id="KW-1185">Reference proteome</keyword>
<keyword evidence="3 7" id="KW-0378">Hydrolase</keyword>
<evidence type="ECO:0000259" key="6">
    <source>
        <dbReference type="Pfam" id="PF00884"/>
    </source>
</evidence>
<evidence type="ECO:0000256" key="2">
    <source>
        <dbReference type="ARBA" id="ARBA00022729"/>
    </source>
</evidence>
<keyword evidence="2" id="KW-0732">Signal</keyword>
<dbReference type="InterPro" id="IPR024607">
    <property type="entry name" value="Sulfatase_CS"/>
</dbReference>
<dbReference type="SUPFAM" id="SSF53649">
    <property type="entry name" value="Alkaline phosphatase-like"/>
    <property type="match status" value="1"/>
</dbReference>
<dbReference type="InterPro" id="IPR017850">
    <property type="entry name" value="Alkaline_phosphatase_core_sf"/>
</dbReference>
<sequence>MPEFSSLIRRFCSASAAVVCLAVCLLGGDLRAAERPNVVLVLCDDIRWDALSCAGHPHLKTPHIDRLASEGLYFENMFCTTSLCSPSRASILSGLYAHAHGITNNFTDYPAELASFPRTLQSDGYRTAYIGKWHMGEQNDEPRPGFDTFITHKGQGKYFDTEFNIDGQGARVVPGYYTTVVTDMAIDWLGKQDVEQKPFMLMLGQKAPHSFYFPEPKYEHSFDDVEINYPHSSFQLEDKPQWIRQRLKTWHGIYGPLFDWRKEFPDDSAEGVMDFARMVRAYWGTILSVDDSVGRLVAKLEQMGQLDNTVFVFMGDNGLLEGEHGMVDKRTAHEASIRVPMIIRYPRLTPEGGKRVPQQVLTVDVAPTILDLCGVSPLKNIHGRSVRRMVTGESKDWRTGWLYYYNYEKQFPYTPNVRALRTDRWKLIRYPHGDGSPDRHMAELYDLQADPGERHNLIKHPEHQQTVKQLAAQLVQVMNDLGLEEDPMPLDEGIGQELPDEAIR</sequence>
<evidence type="ECO:0000256" key="5">
    <source>
        <dbReference type="SAM" id="MobiDB-lite"/>
    </source>
</evidence>
<dbReference type="EC" id="3.1.6.1" evidence="7"/>
<dbReference type="PANTHER" id="PTHR43108">
    <property type="entry name" value="N-ACETYLGLUCOSAMINE-6-SULFATASE FAMILY MEMBER"/>
    <property type="match status" value="1"/>
</dbReference>
<gene>
    <name evidence="7" type="ORF">UC8_36920</name>
</gene>
<dbReference type="RefSeq" id="WP_084427178.1">
    <property type="nucleotide sequence ID" value="NZ_CP042914.1"/>
</dbReference>